<feature type="transmembrane region" description="Helical" evidence="1">
    <location>
        <begin position="76"/>
        <end position="94"/>
    </location>
</feature>
<proteinExistence type="predicted"/>
<dbReference type="OrthoDB" id="6499973at2759"/>
<dbReference type="InterPro" id="IPR050327">
    <property type="entry name" value="Proton-linked_MCT"/>
</dbReference>
<keyword evidence="1" id="KW-0472">Membrane</keyword>
<feature type="transmembrane region" description="Helical" evidence="1">
    <location>
        <begin position="106"/>
        <end position="126"/>
    </location>
</feature>
<dbReference type="Proteomes" id="UP000192578">
    <property type="component" value="Unassembled WGS sequence"/>
</dbReference>
<protein>
    <submittedName>
        <fullName evidence="2">Uncharacterized protein</fullName>
    </submittedName>
</protein>
<keyword evidence="1" id="KW-0812">Transmembrane</keyword>
<dbReference type="PANTHER" id="PTHR11360">
    <property type="entry name" value="MONOCARBOXYLATE TRANSPORTER"/>
    <property type="match status" value="1"/>
</dbReference>
<gene>
    <name evidence="2" type="ORF">BV898_14580</name>
</gene>
<name>A0A9X6NIP9_HYPEX</name>
<keyword evidence="3" id="KW-1185">Reference proteome</keyword>
<dbReference type="AlphaFoldDB" id="A0A9X6NIP9"/>
<evidence type="ECO:0000256" key="1">
    <source>
        <dbReference type="SAM" id="Phobius"/>
    </source>
</evidence>
<dbReference type="InterPro" id="IPR036259">
    <property type="entry name" value="MFS_trans_sf"/>
</dbReference>
<comment type="caution">
    <text evidence="2">The sequence shown here is derived from an EMBL/GenBank/DDBJ whole genome shotgun (WGS) entry which is preliminary data.</text>
</comment>
<reference evidence="3" key="1">
    <citation type="submission" date="2017-01" db="EMBL/GenBank/DDBJ databases">
        <title>Comparative genomics of anhydrobiosis in the tardigrade Hypsibius dujardini.</title>
        <authorList>
            <person name="Yoshida Y."/>
            <person name="Koutsovoulos G."/>
            <person name="Laetsch D."/>
            <person name="Stevens L."/>
            <person name="Kumar S."/>
            <person name="Horikawa D."/>
            <person name="Ishino K."/>
            <person name="Komine S."/>
            <person name="Tomita M."/>
            <person name="Blaxter M."/>
            <person name="Arakawa K."/>
        </authorList>
    </citation>
    <scope>NUCLEOTIDE SEQUENCE [LARGE SCALE GENOMIC DNA]</scope>
    <source>
        <strain evidence="3">Z151</strain>
    </source>
</reference>
<dbReference type="PANTHER" id="PTHR11360:SF284">
    <property type="entry name" value="EG:103B4.3 PROTEIN-RELATED"/>
    <property type="match status" value="1"/>
</dbReference>
<evidence type="ECO:0000313" key="3">
    <source>
        <dbReference type="Proteomes" id="UP000192578"/>
    </source>
</evidence>
<organism evidence="2 3">
    <name type="scientific">Hypsibius exemplaris</name>
    <name type="common">Freshwater tardigrade</name>
    <dbReference type="NCBI Taxonomy" id="2072580"/>
    <lineage>
        <taxon>Eukaryota</taxon>
        <taxon>Metazoa</taxon>
        <taxon>Ecdysozoa</taxon>
        <taxon>Tardigrada</taxon>
        <taxon>Eutardigrada</taxon>
        <taxon>Parachela</taxon>
        <taxon>Hypsibioidea</taxon>
        <taxon>Hypsibiidae</taxon>
        <taxon>Hypsibius</taxon>
    </lineage>
</organism>
<evidence type="ECO:0000313" key="2">
    <source>
        <dbReference type="EMBL" id="OWA50049.1"/>
    </source>
</evidence>
<dbReference type="Gene3D" id="1.20.1250.20">
    <property type="entry name" value="MFS general substrate transporter like domains"/>
    <property type="match status" value="1"/>
</dbReference>
<accession>A0A9X6NIP9</accession>
<dbReference type="EMBL" id="MTYJ01000180">
    <property type="protein sequence ID" value="OWA50049.1"/>
    <property type="molecule type" value="Genomic_DNA"/>
</dbReference>
<keyword evidence="1" id="KW-1133">Transmembrane helix</keyword>
<dbReference type="GO" id="GO:0008028">
    <property type="term" value="F:monocarboxylic acid transmembrane transporter activity"/>
    <property type="evidence" value="ECO:0007669"/>
    <property type="project" value="TreeGrafter"/>
</dbReference>
<feature type="transmembrane region" description="Helical" evidence="1">
    <location>
        <begin position="167"/>
        <end position="187"/>
    </location>
</feature>
<dbReference type="SUPFAM" id="SSF103473">
    <property type="entry name" value="MFS general substrate transporter"/>
    <property type="match status" value="1"/>
</dbReference>
<sequence length="294" mass="33551">MQMTKPHREHSLQRRGTGTVVSVEDGSAHLSQADVVHQGDQRVAEMMDPTLLRDWVPYIYLVDKGEKEVGMPYADASWLLSIIGIANIVGRIGFGYLSDQPRVNRLWLYNIAVMIAGAAMCVMFSLRQRPETAAVRVVFWHFIGDRRVRGASVGRFDERIIGKLRHCLIAFGFMMAGSGLLAVPHTMREEYGERLHEQAEKKRGNDRAVLKDRCKWFIDGGVCSERRTFRTLQLLGKQDGKADWCFRRFRSTTGERLPRPAQLSRNLSGNSPLHPTDHDEKLLVLRVFFFAYAF</sequence>